<reference evidence="2" key="1">
    <citation type="submission" date="2021-06" db="EMBL/GenBank/DDBJ databases">
        <authorList>
            <consortium name="DOE Joint Genome Institute"/>
            <person name="Mondo S.J."/>
            <person name="Amses K.R."/>
            <person name="Simmons D.R."/>
            <person name="Longcore J.E."/>
            <person name="Seto K."/>
            <person name="Alves G.H."/>
            <person name="Bonds A.E."/>
            <person name="Quandt C.A."/>
            <person name="Davis W.J."/>
            <person name="Chang Y."/>
            <person name="Letcher P.M."/>
            <person name="Powell M.J."/>
            <person name="Kuo A."/>
            <person name="Labutti K."/>
            <person name="Pangilinan J."/>
            <person name="Andreopoulos W."/>
            <person name="Tritt A."/>
            <person name="Riley R."/>
            <person name="Hundley H."/>
            <person name="Johnson J."/>
            <person name="Lipzen A."/>
            <person name="Barry K."/>
            <person name="Berbee M.L."/>
            <person name="Buchler N.E."/>
            <person name="Grigoriev I.V."/>
            <person name="Spatafora J.W."/>
            <person name="Stajich J.E."/>
            <person name="James T.Y."/>
        </authorList>
    </citation>
    <scope>NUCLEOTIDE SEQUENCE</scope>
    <source>
        <strain evidence="2">AG</strain>
    </source>
</reference>
<evidence type="ECO:0000256" key="1">
    <source>
        <dbReference type="SAM" id="MobiDB-lite"/>
    </source>
</evidence>
<feature type="region of interest" description="Disordered" evidence="1">
    <location>
        <begin position="179"/>
        <end position="198"/>
    </location>
</feature>
<dbReference type="AlphaFoldDB" id="A0AAD5HCI7"/>
<evidence type="ECO:0008006" key="4">
    <source>
        <dbReference type="Google" id="ProtNLM"/>
    </source>
</evidence>
<accession>A0AAD5HCI7</accession>
<comment type="caution">
    <text evidence="2">The sequence shown here is derived from an EMBL/GenBank/DDBJ whole genome shotgun (WGS) entry which is preliminary data.</text>
</comment>
<name>A0AAD5HCI7_UMBRA</name>
<dbReference type="GeneID" id="75915828"/>
<reference evidence="2" key="2">
    <citation type="journal article" date="2022" name="Proc. Natl. Acad. Sci. U.S.A.">
        <title>Diploid-dominant life cycles characterize the early evolution of Fungi.</title>
        <authorList>
            <person name="Amses K.R."/>
            <person name="Simmons D.R."/>
            <person name="Longcore J.E."/>
            <person name="Mondo S.J."/>
            <person name="Seto K."/>
            <person name="Jeronimo G.H."/>
            <person name="Bonds A.E."/>
            <person name="Quandt C.A."/>
            <person name="Davis W.J."/>
            <person name="Chang Y."/>
            <person name="Federici B.A."/>
            <person name="Kuo A."/>
            <person name="LaButti K."/>
            <person name="Pangilinan J."/>
            <person name="Andreopoulos W."/>
            <person name="Tritt A."/>
            <person name="Riley R."/>
            <person name="Hundley H."/>
            <person name="Johnson J."/>
            <person name="Lipzen A."/>
            <person name="Barry K."/>
            <person name="Lang B.F."/>
            <person name="Cuomo C.A."/>
            <person name="Buchler N.E."/>
            <person name="Grigoriev I.V."/>
            <person name="Spatafora J.W."/>
            <person name="Stajich J.E."/>
            <person name="James T.Y."/>
        </authorList>
    </citation>
    <scope>NUCLEOTIDE SEQUENCE</scope>
    <source>
        <strain evidence="2">AG</strain>
    </source>
</reference>
<sequence>MFEHSNNTAASMMEPECDAFPSYLRVLPDLRVVLCTTHGCCYTRQWLSRHLLEQHRLKGRRRQRIESSSRLNDIATSNTDVVQPQDGTNEIRGLPTVLGFLCHLPDCDFRSTSSDRIRMHYNKVHQWKVLHQGAMPWNEAYVQTLFQQTQSQHYFAVVLADQAHPSATPQYIYPRANAPNNAAPASTRNDVQSSPPTVTDNELDQMMREYHADLQQEQDCVETARDVSEHTPWMKRTGIYAHLLGLERDELGPSCYLPGVQEEPSLFLICESIGRVLEKAMNALTHNRNKIAQTLRRHEARLLNTFTRREISPLDYITQLQNPKSLQTYIETWQRLICYWHRVVEQSHLRDTLFQPSDRQLEAWCKATDAASELASPTDPDRDEAFRDRLDRAVLEFSLAIIQHSVPRRKFDSVLVSYAAVRFWSHKQGSWMPVRNYTSILSQLIYDCQMVVLAQVLAMAGDNDNADIGAMIVDIRDQWLLNDTDGPVVELLENWVLSFRIGQTEVQPPQIHWRADGETLVWSDVILHLSDLHRIIFEGVADARRIFDEELCLSSRSSPACDIPGLDLRLLVDNWGDRKHGQSFLTDSRNAAYVDPLNDWVYSRVEKSQALYDTFWLETDANTCVVRADAVQQYEDAVQRFLRALMVPFFLGSGQQGRQTDFIGLKWRNTDYVPRNLFLLGGQMLFTLSNRMDQARERVFFISFLVSSLV</sequence>
<evidence type="ECO:0000313" key="2">
    <source>
        <dbReference type="EMBL" id="KAI8577934.1"/>
    </source>
</evidence>
<proteinExistence type="predicted"/>
<dbReference type="InterPro" id="IPR022698">
    <property type="entry name" value="OrsD"/>
</dbReference>
<gene>
    <name evidence="2" type="ORF">K450DRAFT_249946</name>
</gene>
<dbReference type="Proteomes" id="UP001206595">
    <property type="component" value="Unassembled WGS sequence"/>
</dbReference>
<keyword evidence="3" id="KW-1185">Reference proteome</keyword>
<feature type="compositionally biased region" description="Polar residues" evidence="1">
    <location>
        <begin position="186"/>
        <end position="198"/>
    </location>
</feature>
<dbReference type="EMBL" id="MU620935">
    <property type="protein sequence ID" value="KAI8577934.1"/>
    <property type="molecule type" value="Genomic_DNA"/>
</dbReference>
<evidence type="ECO:0000313" key="3">
    <source>
        <dbReference type="Proteomes" id="UP001206595"/>
    </source>
</evidence>
<protein>
    <recommendedName>
        <fullName evidence="4">C2H2-type domain-containing protein</fullName>
    </recommendedName>
</protein>
<organism evidence="2 3">
    <name type="scientific">Umbelopsis ramanniana AG</name>
    <dbReference type="NCBI Taxonomy" id="1314678"/>
    <lineage>
        <taxon>Eukaryota</taxon>
        <taxon>Fungi</taxon>
        <taxon>Fungi incertae sedis</taxon>
        <taxon>Mucoromycota</taxon>
        <taxon>Mucoromycotina</taxon>
        <taxon>Umbelopsidomycetes</taxon>
        <taxon>Umbelopsidales</taxon>
        <taxon>Umbelopsidaceae</taxon>
        <taxon>Umbelopsis</taxon>
    </lineage>
</organism>
<dbReference type="Pfam" id="PF12013">
    <property type="entry name" value="OrsD"/>
    <property type="match status" value="1"/>
</dbReference>
<dbReference type="RefSeq" id="XP_051442938.1">
    <property type="nucleotide sequence ID" value="XM_051590485.1"/>
</dbReference>